<keyword evidence="3" id="KW-1185">Reference proteome</keyword>
<proteinExistence type="predicted"/>
<feature type="compositionally biased region" description="Low complexity" evidence="1">
    <location>
        <begin position="95"/>
        <end position="113"/>
    </location>
</feature>
<name>A0ABR1MF60_9PEZI</name>
<feature type="compositionally biased region" description="Low complexity" evidence="1">
    <location>
        <begin position="22"/>
        <end position="40"/>
    </location>
</feature>
<comment type="caution">
    <text evidence="2">The sequence shown here is derived from an EMBL/GenBank/DDBJ whole genome shotgun (WGS) entry which is preliminary data.</text>
</comment>
<feature type="region of interest" description="Disordered" evidence="1">
    <location>
        <begin position="342"/>
        <end position="375"/>
    </location>
</feature>
<sequence>MIQDQTSSTWFWSRKRRLPSLALSSTLSSQSTSGPSSTRSKQARRDSTLQLQVSSSNPTLSTPPTTYPPSSDASSSTDSFKTAESLPSLGPPSPASTTSSRASSSPHSQSSRQENAAASERSNAVNLNKPLPILPPPSRPPSHYGYASFVPPPPPAYTPFDPHTLLFHISFPYIYASSNNASSSSSTPRYQVSLSHTRAGHPHQMALRRLTRSESRRVAFTTTTTGGSATATTTTTAIPFDIDLTLYTATYYSPRATVPDIRGCKASTIAGRLVPSSTSSFAAAAAARRGWKGKGAGWELCRLTRESTDGGERDGRWGYMEKEVWRRDVVFAATERTEKERFKGVSGGCGGQGEREGGGRRVRRKGSLAEQPSQIQRRHHGVFEWRAGTVSLSSPSPPSSTISSTQAVSSPTIMPTQLLATSGAITTTTTLSINVPAHAATAPPTMGNLRGTGGVGDGDLQSSRRAGTMSTTNTTPSRLAHRSSSTALALRRVASRVSLRTDNTTSNIDDSVDVDKEASSPTPWKKNERARKAQTKTTRRWLRLEQPLERRALDALIMAWVVSVWMDMDGQGTGLGEEDKA</sequence>
<dbReference type="EMBL" id="JBBPDW010000017">
    <property type="protein sequence ID" value="KAK7545591.1"/>
    <property type="molecule type" value="Genomic_DNA"/>
</dbReference>
<protein>
    <submittedName>
        <fullName evidence="2">Uncharacterized protein</fullName>
    </submittedName>
</protein>
<feature type="region of interest" description="Disordered" evidence="1">
    <location>
        <begin position="22"/>
        <end position="139"/>
    </location>
</feature>
<reference evidence="2 3" key="1">
    <citation type="submission" date="2024-04" db="EMBL/GenBank/DDBJ databases">
        <title>Phyllosticta paracitricarpa is synonymous to the EU quarantine fungus P. citricarpa based on phylogenomic analyses.</title>
        <authorList>
            <consortium name="Lawrence Berkeley National Laboratory"/>
            <person name="Van Ingen-Buijs V.A."/>
            <person name="Van Westerhoven A.C."/>
            <person name="Haridas S."/>
            <person name="Skiadas P."/>
            <person name="Martin F."/>
            <person name="Groenewald J.Z."/>
            <person name="Crous P.W."/>
            <person name="Seidl M.F."/>
        </authorList>
    </citation>
    <scope>NUCLEOTIDE SEQUENCE [LARGE SCALE GENOMIC DNA]</scope>
    <source>
        <strain evidence="2 3">CBS 122670</strain>
    </source>
</reference>
<evidence type="ECO:0000313" key="2">
    <source>
        <dbReference type="EMBL" id="KAK7545591.1"/>
    </source>
</evidence>
<organism evidence="2 3">
    <name type="scientific">Phyllosticta citricarpa</name>
    <dbReference type="NCBI Taxonomy" id="55181"/>
    <lineage>
        <taxon>Eukaryota</taxon>
        <taxon>Fungi</taxon>
        <taxon>Dikarya</taxon>
        <taxon>Ascomycota</taxon>
        <taxon>Pezizomycotina</taxon>
        <taxon>Dothideomycetes</taxon>
        <taxon>Dothideomycetes incertae sedis</taxon>
        <taxon>Botryosphaeriales</taxon>
        <taxon>Phyllostictaceae</taxon>
        <taxon>Phyllosticta</taxon>
    </lineage>
</organism>
<accession>A0ABR1MF60</accession>
<evidence type="ECO:0000313" key="3">
    <source>
        <dbReference type="Proteomes" id="UP001365128"/>
    </source>
</evidence>
<feature type="region of interest" description="Disordered" evidence="1">
    <location>
        <begin position="501"/>
        <end position="537"/>
    </location>
</feature>
<gene>
    <name evidence="2" type="ORF">IWX46DRAFT_104357</name>
</gene>
<dbReference type="Proteomes" id="UP001365128">
    <property type="component" value="Unassembled WGS sequence"/>
</dbReference>
<evidence type="ECO:0000256" key="1">
    <source>
        <dbReference type="SAM" id="MobiDB-lite"/>
    </source>
</evidence>
<feature type="compositionally biased region" description="Polar residues" evidence="1">
    <location>
        <begin position="114"/>
        <end position="126"/>
    </location>
</feature>
<feature type="region of interest" description="Disordered" evidence="1">
    <location>
        <begin position="460"/>
        <end position="485"/>
    </location>
</feature>
<feature type="compositionally biased region" description="Low complexity" evidence="1">
    <location>
        <begin position="54"/>
        <end position="79"/>
    </location>
</feature>